<sequence length="940" mass="104209">MTIQALPQSTVRAIGASQVLTDPAAVVKELIDNALDARATSIAIEIHANTLDVIQVRDNGHGIPLPDRPLVARRYCTSKLTNEQDLVNIGGSSLGFRGEALASAAEMSGSMTITTRVEGEQVATALEISQQGEVTRQDRASNPVGTTVKIANFIKSNPVRRQVALKQTDLCLKRIKHMLQAFAFARPYVRLSLRILKAKNDKGNWMYAPKAGGNAEDVAFKTVGAACASQCTWSVIDESGFSLQAFLPKPDAVLDKINNIVPFVSVDRRPVTSQRGTPKQIVKMYREALRKANPRFEGIKDPFIFLEISCPERSYDPNIEPAKDDVLFEEPEHVLAAARKLFAAVYLIDDEPPATQTAPRESSVPVPDETGSLPVDDRDDFVTSLEQQQIHPATEQVRRQEVGIEEPEIELQNAHTSGFEPVSLSRRTFRSNMYGCDEEDIEKLDVRPHTGRTAADLEELRDARNDVSVCNPWIMAKMNALNRPLEGTQTALSSPEKRTLPRQNLAETNVSVDDLLTLPTPRASSPTSPERRFHLPDYEPDIGLVNDGRAVYTSSPSSHLMHEMLANDLMVTPSPSQRQPEPSRGHGPNTSEKLQLGTPLSAIPMAKMRGGAHKDGHRNINRPFISPVVDRPQKEKVWFDHLEGIEERGQQRPRRRNNEASSQGLVQQGEMEAITKPLTPPRRNRDIRDFVASIDLTGEARSSPNKGGSECQPRRPGRAEMIESIFKDQNENATNNYGALSGRGFVPASELAALEARVGSMNKQMAPPPKRRKTGERPLRQISGNAPPVLEDTDGDREYRPETLKRRRSSKKLTRTKSSRLPLECIPDGKGTYNLLTKLIITPASVMSQGETIDLANSILGWNQPALDVYDGFAKAQNRECLQLMADKLRELLINKVSDGEMRQDLGVSVKDAMVRHAEVMAAEQEEIMQLQEMLEMPQE</sequence>
<feature type="region of interest" description="Disordered" evidence="3">
    <location>
        <begin position="645"/>
        <end position="716"/>
    </location>
</feature>
<protein>
    <recommendedName>
        <fullName evidence="4">DNA mismatch repair protein S5 domain-containing protein</fullName>
    </recommendedName>
</protein>
<dbReference type="NCBIfam" id="TIGR00585">
    <property type="entry name" value="mutl"/>
    <property type="match status" value="1"/>
</dbReference>
<evidence type="ECO:0000259" key="4">
    <source>
        <dbReference type="SMART" id="SM01340"/>
    </source>
</evidence>
<feature type="compositionally biased region" description="Low complexity" evidence="3">
    <location>
        <begin position="573"/>
        <end position="582"/>
    </location>
</feature>
<feature type="region of interest" description="Disordered" evidence="3">
    <location>
        <begin position="760"/>
        <end position="817"/>
    </location>
</feature>
<dbReference type="GO" id="GO:0140664">
    <property type="term" value="F:ATP-dependent DNA damage sensor activity"/>
    <property type="evidence" value="ECO:0007669"/>
    <property type="project" value="InterPro"/>
</dbReference>
<keyword evidence="2" id="KW-0227">DNA damage</keyword>
<dbReference type="Proteomes" id="UP000803884">
    <property type="component" value="Unassembled WGS sequence"/>
</dbReference>
<dbReference type="InterPro" id="IPR002099">
    <property type="entry name" value="MutL/Mlh/PMS"/>
</dbReference>
<dbReference type="SUPFAM" id="SSF54211">
    <property type="entry name" value="Ribosomal protein S5 domain 2-like"/>
    <property type="match status" value="1"/>
</dbReference>
<dbReference type="Pfam" id="PF13589">
    <property type="entry name" value="HATPase_c_3"/>
    <property type="match status" value="1"/>
</dbReference>
<dbReference type="SUPFAM" id="SSF55874">
    <property type="entry name" value="ATPase domain of HSP90 chaperone/DNA topoisomerase II/histidine kinase"/>
    <property type="match status" value="1"/>
</dbReference>
<dbReference type="PROSITE" id="PS00058">
    <property type="entry name" value="DNA_MISMATCH_REPAIR_1"/>
    <property type="match status" value="1"/>
</dbReference>
<dbReference type="RefSeq" id="XP_069229011.1">
    <property type="nucleotide sequence ID" value="XM_069373557.1"/>
</dbReference>
<dbReference type="EMBL" id="JAAQHG020000017">
    <property type="protein sequence ID" value="KAL1585905.1"/>
    <property type="molecule type" value="Genomic_DNA"/>
</dbReference>
<accession>A0AB34KQX1</accession>
<dbReference type="InterPro" id="IPR014762">
    <property type="entry name" value="DNA_mismatch_repair_CS"/>
</dbReference>
<evidence type="ECO:0000256" key="1">
    <source>
        <dbReference type="ARBA" id="ARBA00006082"/>
    </source>
</evidence>
<dbReference type="AlphaFoldDB" id="A0AB34KQX1"/>
<feature type="domain" description="DNA mismatch repair protein S5" evidence="4">
    <location>
        <begin position="220"/>
        <end position="343"/>
    </location>
</feature>
<organism evidence="5 6">
    <name type="scientific">Cladosporium halotolerans</name>
    <dbReference type="NCBI Taxonomy" id="1052096"/>
    <lineage>
        <taxon>Eukaryota</taxon>
        <taxon>Fungi</taxon>
        <taxon>Dikarya</taxon>
        <taxon>Ascomycota</taxon>
        <taxon>Pezizomycotina</taxon>
        <taxon>Dothideomycetes</taxon>
        <taxon>Dothideomycetidae</taxon>
        <taxon>Cladosporiales</taxon>
        <taxon>Cladosporiaceae</taxon>
        <taxon>Cladosporium</taxon>
    </lineage>
</organism>
<dbReference type="InterPro" id="IPR036890">
    <property type="entry name" value="HATPase_C_sf"/>
</dbReference>
<dbReference type="GO" id="GO:0032389">
    <property type="term" value="C:MutLalpha complex"/>
    <property type="evidence" value="ECO:0007669"/>
    <property type="project" value="TreeGrafter"/>
</dbReference>
<reference evidence="5 6" key="1">
    <citation type="journal article" date="2020" name="Microbiol. Resour. Announc.">
        <title>Draft Genome Sequence of a Cladosporium Species Isolated from the Mesophotic Ascidian Didemnum maculosum.</title>
        <authorList>
            <person name="Gioti A."/>
            <person name="Siaperas R."/>
            <person name="Nikolaivits E."/>
            <person name="Le Goff G."/>
            <person name="Ouazzani J."/>
            <person name="Kotoulas G."/>
            <person name="Topakas E."/>
        </authorList>
    </citation>
    <scope>NUCLEOTIDE SEQUENCE [LARGE SCALE GENOMIC DNA]</scope>
    <source>
        <strain evidence="5 6">TM138-S3</strain>
    </source>
</reference>
<dbReference type="Gene3D" id="3.30.565.10">
    <property type="entry name" value="Histidine kinase-like ATPase, C-terminal domain"/>
    <property type="match status" value="1"/>
</dbReference>
<evidence type="ECO:0000256" key="3">
    <source>
        <dbReference type="SAM" id="MobiDB-lite"/>
    </source>
</evidence>
<feature type="region of interest" description="Disordered" evidence="3">
    <location>
        <begin position="490"/>
        <end position="539"/>
    </location>
</feature>
<dbReference type="InterPro" id="IPR014721">
    <property type="entry name" value="Ribsml_uS5_D2-typ_fold_subgr"/>
</dbReference>
<dbReference type="GO" id="GO:0016887">
    <property type="term" value="F:ATP hydrolysis activity"/>
    <property type="evidence" value="ECO:0007669"/>
    <property type="project" value="InterPro"/>
</dbReference>
<dbReference type="InterPro" id="IPR013507">
    <property type="entry name" value="DNA_mismatch_S5_2-like"/>
</dbReference>
<proteinExistence type="inferred from homology"/>
<dbReference type="GO" id="GO:0030983">
    <property type="term" value="F:mismatched DNA binding"/>
    <property type="evidence" value="ECO:0007669"/>
    <property type="project" value="InterPro"/>
</dbReference>
<comment type="caution">
    <text evidence="5">The sequence shown here is derived from an EMBL/GenBank/DDBJ whole genome shotgun (WGS) entry which is preliminary data.</text>
</comment>
<dbReference type="Pfam" id="PF01119">
    <property type="entry name" value="DNA_mis_repair"/>
    <property type="match status" value="1"/>
</dbReference>
<gene>
    <name evidence="5" type="ORF">WHR41_04951</name>
</gene>
<dbReference type="PANTHER" id="PTHR10073">
    <property type="entry name" value="DNA MISMATCH REPAIR PROTEIN MLH, PMS, MUTL"/>
    <property type="match status" value="1"/>
</dbReference>
<feature type="region of interest" description="Disordered" evidence="3">
    <location>
        <begin position="353"/>
        <end position="374"/>
    </location>
</feature>
<evidence type="ECO:0000256" key="2">
    <source>
        <dbReference type="ARBA" id="ARBA00022763"/>
    </source>
</evidence>
<dbReference type="GO" id="GO:0006298">
    <property type="term" value="P:mismatch repair"/>
    <property type="evidence" value="ECO:0007669"/>
    <property type="project" value="InterPro"/>
</dbReference>
<dbReference type="FunFam" id="3.30.565.10:FF:000017">
    <property type="entry name" value="PMS1 homolog 1, mismatch repair system component"/>
    <property type="match status" value="1"/>
</dbReference>
<dbReference type="Gene3D" id="3.30.230.10">
    <property type="match status" value="1"/>
</dbReference>
<dbReference type="SMART" id="SM01340">
    <property type="entry name" value="DNA_mis_repair"/>
    <property type="match status" value="1"/>
</dbReference>
<comment type="similarity">
    <text evidence="1">Belongs to the DNA mismatch repair MutL/HexB family.</text>
</comment>
<dbReference type="InterPro" id="IPR038973">
    <property type="entry name" value="MutL/Mlh/Pms-like"/>
</dbReference>
<dbReference type="GeneID" id="96006395"/>
<dbReference type="InterPro" id="IPR020568">
    <property type="entry name" value="Ribosomal_Su5_D2-typ_SF"/>
</dbReference>
<name>A0AB34KQX1_9PEZI</name>
<evidence type="ECO:0000313" key="6">
    <source>
        <dbReference type="Proteomes" id="UP000803884"/>
    </source>
</evidence>
<evidence type="ECO:0000313" key="5">
    <source>
        <dbReference type="EMBL" id="KAL1585905.1"/>
    </source>
</evidence>
<dbReference type="PANTHER" id="PTHR10073:SF41">
    <property type="entry name" value="MISMATCH REPAIR PROTEIN, PUTATIVE (AFU_ORTHOLOGUE AFUA_8G05820)-RELATED"/>
    <property type="match status" value="1"/>
</dbReference>
<feature type="region of interest" description="Disordered" evidence="3">
    <location>
        <begin position="572"/>
        <end position="595"/>
    </location>
</feature>
<feature type="compositionally biased region" description="Polar residues" evidence="3">
    <location>
        <begin position="501"/>
        <end position="511"/>
    </location>
</feature>
<dbReference type="GO" id="GO:0061982">
    <property type="term" value="P:meiosis I cell cycle process"/>
    <property type="evidence" value="ECO:0007669"/>
    <property type="project" value="UniProtKB-ARBA"/>
</dbReference>
<dbReference type="GO" id="GO:0005524">
    <property type="term" value="F:ATP binding"/>
    <property type="evidence" value="ECO:0007669"/>
    <property type="project" value="InterPro"/>
</dbReference>
<keyword evidence="6" id="KW-1185">Reference proteome</keyword>
<feature type="compositionally biased region" description="Basic residues" evidence="3">
    <location>
        <begin position="805"/>
        <end position="817"/>
    </location>
</feature>